<dbReference type="STRING" id="1611254.A0A2G5U0X1"/>
<dbReference type="GO" id="GO:0005634">
    <property type="term" value="C:nucleus"/>
    <property type="evidence" value="ECO:0007669"/>
    <property type="project" value="TreeGrafter"/>
</dbReference>
<feature type="domain" description="RNase NYN" evidence="1">
    <location>
        <begin position="76"/>
        <end position="224"/>
    </location>
</feature>
<evidence type="ECO:0000313" key="3">
    <source>
        <dbReference type="Proteomes" id="UP000230233"/>
    </source>
</evidence>
<protein>
    <recommendedName>
        <fullName evidence="1">RNase NYN domain-containing protein</fullName>
    </recommendedName>
</protein>
<dbReference type="GO" id="GO:0036464">
    <property type="term" value="C:cytoplasmic ribonucleoprotein granule"/>
    <property type="evidence" value="ECO:0007669"/>
    <property type="project" value="TreeGrafter"/>
</dbReference>
<dbReference type="OrthoDB" id="5788528at2759"/>
<name>A0A2G5U0X1_9PELO</name>
<evidence type="ECO:0000259" key="1">
    <source>
        <dbReference type="Pfam" id="PF11977"/>
    </source>
</evidence>
<dbReference type="Gene3D" id="3.40.50.11980">
    <property type="match status" value="1"/>
</dbReference>
<gene>
    <name evidence="2" type="primary">Cnig_chr_IV.g13270</name>
    <name evidence="2" type="ORF">B9Z55_013270</name>
</gene>
<sequence length="408" mass="46433">MHHVFRVYSILQYPTVLPTDLPVHQMDFQPDDLDDEPFRIHLNLDNLSEEESKARFSLMYDEKTNTMKRRENTDYLRPICIDGTDVSNKLNLIIRKDMELFPVDKSIFNMRAISMTLWYFISRGHSAIVFLPTNLRDFAQKCSDPHELSLLAKLELIVFDESNSQHPSSTVLLSKTIATWAEDNDGCIVGSRKKYALLGQKYTELIDRVTNSLISPTFTPDHELRVGDCVRLVLAPDEVRRNEDNSKCIGFQLLATDQVIIMSKLARIIGKNSMIDLCNRARELNISSNTSHRNNIQKHSTSMTRVYQSPYHYNDPFLPEYVAPPPPIALENVVKSTKIGHKHSIYRVGDGKKIDGALSGAERRITAFRSALIDALQPMFGLEKATDLVNNNPEISEINDLIELGISQ</sequence>
<dbReference type="GO" id="GO:0003729">
    <property type="term" value="F:mRNA binding"/>
    <property type="evidence" value="ECO:0007669"/>
    <property type="project" value="TreeGrafter"/>
</dbReference>
<evidence type="ECO:0000313" key="2">
    <source>
        <dbReference type="EMBL" id="PIC33207.1"/>
    </source>
</evidence>
<dbReference type="PANTHER" id="PTHR12876">
    <property type="entry name" value="N4BP1-RELATED"/>
    <property type="match status" value="1"/>
</dbReference>
<reference evidence="3" key="1">
    <citation type="submission" date="2017-10" db="EMBL/GenBank/DDBJ databases">
        <title>Rapid genome shrinkage in a self-fertile nematode reveals novel sperm competition proteins.</title>
        <authorList>
            <person name="Yin D."/>
            <person name="Schwarz E.M."/>
            <person name="Thomas C.G."/>
            <person name="Felde R.L."/>
            <person name="Korf I.F."/>
            <person name="Cutter A.D."/>
            <person name="Schartner C.M."/>
            <person name="Ralston E.J."/>
            <person name="Meyer B.J."/>
            <person name="Haag E.S."/>
        </authorList>
    </citation>
    <scope>NUCLEOTIDE SEQUENCE [LARGE SCALE GENOMIC DNA]</scope>
    <source>
        <strain evidence="3">JU1422</strain>
    </source>
</reference>
<proteinExistence type="predicted"/>
<dbReference type="EMBL" id="PDUG01000004">
    <property type="protein sequence ID" value="PIC33207.1"/>
    <property type="molecule type" value="Genomic_DNA"/>
</dbReference>
<dbReference type="Pfam" id="PF11977">
    <property type="entry name" value="RNase_Zc3h12a"/>
    <property type="match status" value="1"/>
</dbReference>
<comment type="caution">
    <text evidence="2">The sequence shown here is derived from an EMBL/GenBank/DDBJ whole genome shotgun (WGS) entry which is preliminary data.</text>
</comment>
<dbReference type="AlphaFoldDB" id="A0A2G5U0X1"/>
<dbReference type="PANTHER" id="PTHR12876:SF35">
    <property type="entry name" value="LD08718P-RELATED"/>
    <property type="match status" value="1"/>
</dbReference>
<accession>A0A2G5U0X1</accession>
<dbReference type="InterPro" id="IPR021869">
    <property type="entry name" value="RNase_Zc3h12_NYN"/>
</dbReference>
<keyword evidence="3" id="KW-1185">Reference proteome</keyword>
<dbReference type="Proteomes" id="UP000230233">
    <property type="component" value="Chromosome IV"/>
</dbReference>
<dbReference type="GO" id="GO:0004521">
    <property type="term" value="F:RNA endonuclease activity"/>
    <property type="evidence" value="ECO:0007669"/>
    <property type="project" value="TreeGrafter"/>
</dbReference>
<organism evidence="2 3">
    <name type="scientific">Caenorhabditis nigoni</name>
    <dbReference type="NCBI Taxonomy" id="1611254"/>
    <lineage>
        <taxon>Eukaryota</taxon>
        <taxon>Metazoa</taxon>
        <taxon>Ecdysozoa</taxon>
        <taxon>Nematoda</taxon>
        <taxon>Chromadorea</taxon>
        <taxon>Rhabditida</taxon>
        <taxon>Rhabditina</taxon>
        <taxon>Rhabditomorpha</taxon>
        <taxon>Rhabditoidea</taxon>
        <taxon>Rhabditidae</taxon>
        <taxon>Peloderinae</taxon>
        <taxon>Caenorhabditis</taxon>
    </lineage>
</organism>
<dbReference type="InterPro" id="IPR051101">
    <property type="entry name" value="ZC3H12/N4BP1_RNase_Reg"/>
</dbReference>